<dbReference type="WBParaSite" id="ALUE_0000753501-mRNA-1">
    <property type="protein sequence ID" value="ALUE_0000753501-mRNA-1"/>
    <property type="gene ID" value="ALUE_0000753501"/>
</dbReference>
<dbReference type="Proteomes" id="UP000036681">
    <property type="component" value="Unplaced"/>
</dbReference>
<protein>
    <submittedName>
        <fullName evidence="2">Uncharacterized protein</fullName>
    </submittedName>
</protein>
<dbReference type="AlphaFoldDB" id="A0A0M3HWK1"/>
<evidence type="ECO:0000313" key="1">
    <source>
        <dbReference type="Proteomes" id="UP000036681"/>
    </source>
</evidence>
<evidence type="ECO:0000313" key="2">
    <source>
        <dbReference type="WBParaSite" id="ALUE_0000753501-mRNA-1"/>
    </source>
</evidence>
<keyword evidence="1" id="KW-1185">Reference proteome</keyword>
<reference evidence="2" key="1">
    <citation type="submission" date="2017-02" db="UniProtKB">
        <authorList>
            <consortium name="WormBaseParasite"/>
        </authorList>
    </citation>
    <scope>IDENTIFICATION</scope>
</reference>
<proteinExistence type="predicted"/>
<name>A0A0M3HWK1_ASCLU</name>
<accession>A0A0M3HWK1</accession>
<organism evidence="1 2">
    <name type="scientific">Ascaris lumbricoides</name>
    <name type="common">Giant roundworm</name>
    <dbReference type="NCBI Taxonomy" id="6252"/>
    <lineage>
        <taxon>Eukaryota</taxon>
        <taxon>Metazoa</taxon>
        <taxon>Ecdysozoa</taxon>
        <taxon>Nematoda</taxon>
        <taxon>Chromadorea</taxon>
        <taxon>Rhabditida</taxon>
        <taxon>Spirurina</taxon>
        <taxon>Ascaridomorpha</taxon>
        <taxon>Ascaridoidea</taxon>
        <taxon>Ascarididae</taxon>
        <taxon>Ascaris</taxon>
    </lineage>
</organism>
<sequence length="103" mass="12056">MKNTLEHRTLFRMHYWKSNDTTSDLDWKYRQCHFIEKKPALAFADIFEEAAELPLPWGPARPFLCGNDSFIWKSNLRLGDLTLYVLAYATVVLRAVDGDYILD</sequence>